<dbReference type="Proteomes" id="UP000298210">
    <property type="component" value="Unassembled WGS sequence"/>
</dbReference>
<protein>
    <recommendedName>
        <fullName evidence="2">YtkA-like domain-containing protein</fullName>
    </recommendedName>
</protein>
<evidence type="ECO:0000259" key="2">
    <source>
        <dbReference type="Pfam" id="PF13115"/>
    </source>
</evidence>
<evidence type="ECO:0000313" key="4">
    <source>
        <dbReference type="Proteomes" id="UP000298210"/>
    </source>
</evidence>
<name>A0A4Y7WFD1_9BACI</name>
<evidence type="ECO:0000256" key="1">
    <source>
        <dbReference type="SAM" id="MobiDB-lite"/>
    </source>
</evidence>
<feature type="region of interest" description="Disordered" evidence="1">
    <location>
        <begin position="143"/>
        <end position="164"/>
    </location>
</feature>
<dbReference type="EMBL" id="SNUX01000004">
    <property type="protein sequence ID" value="TES46327.1"/>
    <property type="molecule type" value="Genomic_DNA"/>
</dbReference>
<feature type="domain" description="YtkA-like" evidence="2">
    <location>
        <begin position="34"/>
        <end position="112"/>
    </location>
</feature>
<accession>A0A4Y7WFD1</accession>
<sequence length="164" mass="18280">MKVKPLLIGGLIVLLVLSGCMQGKQEEWSVPDLVDVDIQVEEHIPADSKTVLRAYVTQGEEDVDDAEEVVFEVWKDQERDAGELIEGTLDADGVYAIPYEFGEDGIYIVQTHVTARDLHVMPTQMIIVGDVSEDEIEAFHNAGNTQINEEQSPFHDSEEEETPP</sequence>
<dbReference type="RefSeq" id="WP_134259696.1">
    <property type="nucleotide sequence ID" value="NZ_LDIM01000013.1"/>
</dbReference>
<dbReference type="InterPro" id="IPR032693">
    <property type="entry name" value="YtkA-like_dom"/>
</dbReference>
<dbReference type="Pfam" id="PF13115">
    <property type="entry name" value="YtkA"/>
    <property type="match status" value="1"/>
</dbReference>
<organism evidence="3 4">
    <name type="scientific">Shouchella lehensis</name>
    <dbReference type="NCBI Taxonomy" id="300825"/>
    <lineage>
        <taxon>Bacteria</taxon>
        <taxon>Bacillati</taxon>
        <taxon>Bacillota</taxon>
        <taxon>Bacilli</taxon>
        <taxon>Bacillales</taxon>
        <taxon>Bacillaceae</taxon>
        <taxon>Shouchella</taxon>
    </lineage>
</organism>
<comment type="caution">
    <text evidence="3">The sequence shown here is derived from an EMBL/GenBank/DDBJ whole genome shotgun (WGS) entry which is preliminary data.</text>
</comment>
<gene>
    <name evidence="3" type="ORF">E2L03_16630</name>
</gene>
<evidence type="ECO:0000313" key="3">
    <source>
        <dbReference type="EMBL" id="TES46327.1"/>
    </source>
</evidence>
<reference evidence="3 4" key="1">
    <citation type="submission" date="2019-03" db="EMBL/GenBank/DDBJ databases">
        <authorList>
            <person name="Liu G."/>
        </authorList>
    </citation>
    <scope>NUCLEOTIDE SEQUENCE [LARGE SCALE GENOMIC DNA]</scope>
    <source>
        <strain evidence="3 4">DSM 19099</strain>
    </source>
</reference>
<dbReference type="AlphaFoldDB" id="A0A4Y7WFD1"/>
<dbReference type="PROSITE" id="PS51257">
    <property type="entry name" value="PROKAR_LIPOPROTEIN"/>
    <property type="match status" value="1"/>
</dbReference>
<proteinExistence type="predicted"/>